<accession>A0AAD9K0T5</accession>
<proteinExistence type="predicted"/>
<organism evidence="8 9">
    <name type="scientific">Paralvinella palmiformis</name>
    <dbReference type="NCBI Taxonomy" id="53620"/>
    <lineage>
        <taxon>Eukaryota</taxon>
        <taxon>Metazoa</taxon>
        <taxon>Spiralia</taxon>
        <taxon>Lophotrochozoa</taxon>
        <taxon>Annelida</taxon>
        <taxon>Polychaeta</taxon>
        <taxon>Sedentaria</taxon>
        <taxon>Canalipalpata</taxon>
        <taxon>Terebellida</taxon>
        <taxon>Terebelliformia</taxon>
        <taxon>Alvinellidae</taxon>
        <taxon>Paralvinella</taxon>
    </lineage>
</organism>
<comment type="caution">
    <text evidence="8">The sequence shown here is derived from an EMBL/GenBank/DDBJ whole genome shotgun (WGS) entry which is preliminary data.</text>
</comment>
<dbReference type="Proteomes" id="UP001208570">
    <property type="component" value="Unassembled WGS sequence"/>
</dbReference>
<dbReference type="EMBL" id="JAODUP010000095">
    <property type="protein sequence ID" value="KAK2162617.1"/>
    <property type="molecule type" value="Genomic_DNA"/>
</dbReference>
<evidence type="ECO:0000256" key="4">
    <source>
        <dbReference type="ARBA" id="ARBA00023157"/>
    </source>
</evidence>
<reference evidence="8" key="1">
    <citation type="journal article" date="2023" name="Mol. Biol. Evol.">
        <title>Third-Generation Sequencing Reveals the Adaptive Role of the Epigenome in Three Deep-Sea Polychaetes.</title>
        <authorList>
            <person name="Perez M."/>
            <person name="Aroh O."/>
            <person name="Sun Y."/>
            <person name="Lan Y."/>
            <person name="Juniper S.K."/>
            <person name="Young C.R."/>
            <person name="Angers B."/>
            <person name="Qian P.Y."/>
        </authorList>
    </citation>
    <scope>NUCLEOTIDE SEQUENCE</scope>
    <source>
        <strain evidence="8">P08H-3</strain>
    </source>
</reference>
<dbReference type="InterPro" id="IPR001881">
    <property type="entry name" value="EGF-like_Ca-bd_dom"/>
</dbReference>
<dbReference type="FunFam" id="2.10.25.10:FF:000185">
    <property type="entry name" value="basement membrane-specific heparan sulfate proteoglycan core protein-like"/>
    <property type="match status" value="1"/>
</dbReference>
<evidence type="ECO:0000259" key="7">
    <source>
        <dbReference type="PROSITE" id="PS50026"/>
    </source>
</evidence>
<evidence type="ECO:0000313" key="8">
    <source>
        <dbReference type="EMBL" id="KAK2162617.1"/>
    </source>
</evidence>
<evidence type="ECO:0000256" key="6">
    <source>
        <dbReference type="PROSITE-ProRule" id="PRU00076"/>
    </source>
</evidence>
<sequence>MKIMTNWARRYPSKGPFGCEKLCLEMADLCAAVNVLYTNHQYVCDVMDTFPYSNGELETLMTGNRNGKLIIKQGPFGCEKLCLDMADLCAAVNVLYTNHQYVCHVMDTFPFSNGELETLMTGNRNGKLIIKQVSVIPPTCSTNPCQNGGVCLDTGLSYMCLCQPDYVGVNCQIIIYHI</sequence>
<dbReference type="InterPro" id="IPR000742">
    <property type="entry name" value="EGF"/>
</dbReference>
<keyword evidence="3" id="KW-0677">Repeat</keyword>
<dbReference type="GO" id="GO:0071944">
    <property type="term" value="C:cell periphery"/>
    <property type="evidence" value="ECO:0007669"/>
    <property type="project" value="UniProtKB-ARBA"/>
</dbReference>
<comment type="caution">
    <text evidence="6">Lacks conserved residue(s) required for the propagation of feature annotation.</text>
</comment>
<evidence type="ECO:0000313" key="9">
    <source>
        <dbReference type="Proteomes" id="UP001208570"/>
    </source>
</evidence>
<keyword evidence="4 6" id="KW-1015">Disulfide bond</keyword>
<feature type="disulfide bond" evidence="6">
    <location>
        <begin position="162"/>
        <end position="171"/>
    </location>
</feature>
<evidence type="ECO:0000256" key="3">
    <source>
        <dbReference type="ARBA" id="ARBA00022737"/>
    </source>
</evidence>
<gene>
    <name evidence="8" type="ORF">LSH36_95g05034</name>
</gene>
<feature type="domain" description="EGF-like" evidence="7">
    <location>
        <begin position="136"/>
        <end position="172"/>
    </location>
</feature>
<dbReference type="CDD" id="cd00054">
    <property type="entry name" value="EGF_CA"/>
    <property type="match status" value="1"/>
</dbReference>
<dbReference type="Pfam" id="PF00008">
    <property type="entry name" value="EGF"/>
    <property type="match status" value="1"/>
</dbReference>
<evidence type="ECO:0000256" key="5">
    <source>
        <dbReference type="ARBA" id="ARBA00023180"/>
    </source>
</evidence>
<dbReference type="SUPFAM" id="SSF57196">
    <property type="entry name" value="EGF/Laminin"/>
    <property type="match status" value="1"/>
</dbReference>
<dbReference type="SMART" id="SM00181">
    <property type="entry name" value="EGF"/>
    <property type="match status" value="1"/>
</dbReference>
<evidence type="ECO:0000256" key="1">
    <source>
        <dbReference type="ARBA" id="ARBA00022536"/>
    </source>
</evidence>
<dbReference type="Gene3D" id="2.10.25.10">
    <property type="entry name" value="Laminin"/>
    <property type="match status" value="1"/>
</dbReference>
<evidence type="ECO:0000256" key="2">
    <source>
        <dbReference type="ARBA" id="ARBA00022729"/>
    </source>
</evidence>
<dbReference type="AlphaFoldDB" id="A0AAD9K0T5"/>
<name>A0AAD9K0T5_9ANNE</name>
<dbReference type="PROSITE" id="PS00010">
    <property type="entry name" value="ASX_HYDROXYL"/>
    <property type="match status" value="1"/>
</dbReference>
<dbReference type="GO" id="GO:0005509">
    <property type="term" value="F:calcium ion binding"/>
    <property type="evidence" value="ECO:0007669"/>
    <property type="project" value="InterPro"/>
</dbReference>
<dbReference type="PROSITE" id="PS50026">
    <property type="entry name" value="EGF_3"/>
    <property type="match status" value="1"/>
</dbReference>
<dbReference type="SMART" id="SM00179">
    <property type="entry name" value="EGF_CA"/>
    <property type="match status" value="1"/>
</dbReference>
<keyword evidence="2" id="KW-0732">Signal</keyword>
<keyword evidence="5" id="KW-0325">Glycoprotein</keyword>
<protein>
    <recommendedName>
        <fullName evidence="7">EGF-like domain-containing protein</fullName>
    </recommendedName>
</protein>
<keyword evidence="1 6" id="KW-0245">EGF-like domain</keyword>
<dbReference type="PROSITE" id="PS00022">
    <property type="entry name" value="EGF_1"/>
    <property type="match status" value="1"/>
</dbReference>
<dbReference type="InterPro" id="IPR000152">
    <property type="entry name" value="EGF-type_Asp/Asn_hydroxyl_site"/>
</dbReference>
<keyword evidence="9" id="KW-1185">Reference proteome</keyword>